<gene>
    <name evidence="6" type="ORF">BaRGS_00007260</name>
</gene>
<evidence type="ECO:0000313" key="7">
    <source>
        <dbReference type="Proteomes" id="UP001519460"/>
    </source>
</evidence>
<reference evidence="6 7" key="1">
    <citation type="journal article" date="2023" name="Sci. Data">
        <title>Genome assembly of the Korean intertidal mud-creeper Batillaria attramentaria.</title>
        <authorList>
            <person name="Patra A.K."/>
            <person name="Ho P.T."/>
            <person name="Jun S."/>
            <person name="Lee S.J."/>
            <person name="Kim Y."/>
            <person name="Won Y.J."/>
        </authorList>
    </citation>
    <scope>NUCLEOTIDE SEQUENCE [LARGE SCALE GENOMIC DNA]</scope>
    <source>
        <strain evidence="6">Wonlab-2016</strain>
    </source>
</reference>
<feature type="compositionally biased region" description="Basic and acidic residues" evidence="3">
    <location>
        <begin position="365"/>
        <end position="389"/>
    </location>
</feature>
<dbReference type="InterPro" id="IPR011600">
    <property type="entry name" value="Pept_C14_caspase"/>
</dbReference>
<dbReference type="SMART" id="SM00115">
    <property type="entry name" value="CASc"/>
    <property type="match status" value="1"/>
</dbReference>
<dbReference type="PROSITE" id="PS50208">
    <property type="entry name" value="CASPASE_P20"/>
    <property type="match status" value="1"/>
</dbReference>
<name>A0ABD0LQF0_9CAEN</name>
<feature type="region of interest" description="Disordered" evidence="3">
    <location>
        <begin position="138"/>
        <end position="158"/>
    </location>
</feature>
<feature type="region of interest" description="Disordered" evidence="3">
    <location>
        <begin position="326"/>
        <end position="392"/>
    </location>
</feature>
<evidence type="ECO:0000259" key="4">
    <source>
        <dbReference type="PROSITE" id="PS50207"/>
    </source>
</evidence>
<dbReference type="Gene3D" id="3.40.50.1460">
    <property type="match status" value="1"/>
</dbReference>
<evidence type="ECO:0000256" key="1">
    <source>
        <dbReference type="ARBA" id="ARBA00010134"/>
    </source>
</evidence>
<dbReference type="InterPro" id="IPR002138">
    <property type="entry name" value="Pept_C14_p10"/>
</dbReference>
<dbReference type="PRINTS" id="PR00376">
    <property type="entry name" value="IL1BCENZYME"/>
</dbReference>
<feature type="compositionally biased region" description="Polar residues" evidence="3">
    <location>
        <begin position="66"/>
        <end position="75"/>
    </location>
</feature>
<feature type="domain" description="Caspase family p10" evidence="4">
    <location>
        <begin position="395"/>
        <end position="487"/>
    </location>
</feature>
<dbReference type="PANTHER" id="PTHR10454">
    <property type="entry name" value="CASPASE"/>
    <property type="match status" value="1"/>
</dbReference>
<dbReference type="InterPro" id="IPR016129">
    <property type="entry name" value="Caspase_his_AS"/>
</dbReference>
<dbReference type="Proteomes" id="UP001519460">
    <property type="component" value="Unassembled WGS sequence"/>
</dbReference>
<feature type="compositionally biased region" description="Polar residues" evidence="3">
    <location>
        <begin position="142"/>
        <end position="153"/>
    </location>
</feature>
<dbReference type="InterPro" id="IPR015917">
    <property type="entry name" value="Pept_C14A"/>
</dbReference>
<evidence type="ECO:0000256" key="2">
    <source>
        <dbReference type="RuleBase" id="RU003971"/>
    </source>
</evidence>
<evidence type="ECO:0000313" key="6">
    <source>
        <dbReference type="EMBL" id="KAK7501456.1"/>
    </source>
</evidence>
<accession>A0ABD0LQF0</accession>
<feature type="compositionally biased region" description="Basic and acidic residues" evidence="3">
    <location>
        <begin position="101"/>
        <end position="113"/>
    </location>
</feature>
<dbReference type="CDD" id="cd00032">
    <property type="entry name" value="CASc"/>
    <property type="match status" value="1"/>
</dbReference>
<organism evidence="6 7">
    <name type="scientific">Batillaria attramentaria</name>
    <dbReference type="NCBI Taxonomy" id="370345"/>
    <lineage>
        <taxon>Eukaryota</taxon>
        <taxon>Metazoa</taxon>
        <taxon>Spiralia</taxon>
        <taxon>Lophotrochozoa</taxon>
        <taxon>Mollusca</taxon>
        <taxon>Gastropoda</taxon>
        <taxon>Caenogastropoda</taxon>
        <taxon>Sorbeoconcha</taxon>
        <taxon>Cerithioidea</taxon>
        <taxon>Batillariidae</taxon>
        <taxon>Batillaria</taxon>
    </lineage>
</organism>
<dbReference type="AlphaFoldDB" id="A0ABD0LQF0"/>
<feature type="region of interest" description="Disordered" evidence="3">
    <location>
        <begin position="47"/>
        <end position="116"/>
    </location>
</feature>
<dbReference type="PANTHER" id="PTHR10454:SF232">
    <property type="entry name" value="AT03047P-RELATED"/>
    <property type="match status" value="1"/>
</dbReference>
<comment type="caution">
    <text evidence="6">The sequence shown here is derived from an EMBL/GenBank/DDBJ whole genome shotgun (WGS) entry which is preliminary data.</text>
</comment>
<dbReference type="InterPro" id="IPR001309">
    <property type="entry name" value="Pept_C14_p20"/>
</dbReference>
<comment type="similarity">
    <text evidence="1 2">Belongs to the peptidase C14A family.</text>
</comment>
<dbReference type="PROSITE" id="PS50207">
    <property type="entry name" value="CASPASE_P10"/>
    <property type="match status" value="1"/>
</dbReference>
<dbReference type="InterPro" id="IPR002398">
    <property type="entry name" value="Pept_C14"/>
</dbReference>
<sequence>MLLTQLPNITSHKFAVTRKPKATYSVAKVCHLAVLYWQSISAVELESDRDDLPSAKKGKKKKAKVNSFQGLSQGLSKRVPMDEASKSAGNGEPAEGAVPHQAEDGEDKSRDQAGDEPEGMVMAIKKGVKKFVTGRVRDQGDNTETSPQLSQHPAVQEKDNGDVYNFTFSRRGRAIIINNKNFRYCGERRGSEKDAEALQSVFKMLGFDVNDVKSNKYTDLTAKAMKEVLQKEAKEYNHADSDCLAVAILSHGDEERLKKVTSKDTIVRRDVIFGVDWEPVSTEYIMHIFKDENCPGLIGKPRLFFLQACRGEDFDDGVNIRVVHKKDKTDGDSTQPKAPAPASDAETTNAADNASSTGGDGVEQPDARPEPGDGGNKGDDTDARSKSVETGKTFEVSPAPIFKDYLVMYATTPGHYAWRRPESGSWFIESLHSVFTKQYTPHMSLTQALTRVSRMVAQGYEAKGTHAGKKEMPVIQSMLVRDVYFSQVGPC</sequence>
<dbReference type="Pfam" id="PF00656">
    <property type="entry name" value="Peptidase_C14"/>
    <property type="match status" value="1"/>
</dbReference>
<protein>
    <recommendedName>
        <fullName evidence="8">Caspase-3</fullName>
    </recommendedName>
</protein>
<keyword evidence="7" id="KW-1185">Reference proteome</keyword>
<proteinExistence type="inferred from homology"/>
<dbReference type="InterPro" id="IPR029030">
    <property type="entry name" value="Caspase-like_dom_sf"/>
</dbReference>
<evidence type="ECO:0008006" key="8">
    <source>
        <dbReference type="Google" id="ProtNLM"/>
    </source>
</evidence>
<feature type="domain" description="Caspase family p20" evidence="5">
    <location>
        <begin position="170"/>
        <end position="313"/>
    </location>
</feature>
<evidence type="ECO:0000256" key="3">
    <source>
        <dbReference type="SAM" id="MobiDB-lite"/>
    </source>
</evidence>
<feature type="compositionally biased region" description="Polar residues" evidence="3">
    <location>
        <begin position="345"/>
        <end position="357"/>
    </location>
</feature>
<evidence type="ECO:0000259" key="5">
    <source>
        <dbReference type="PROSITE" id="PS50208"/>
    </source>
</evidence>
<dbReference type="EMBL" id="JACVVK020000031">
    <property type="protein sequence ID" value="KAK7501456.1"/>
    <property type="molecule type" value="Genomic_DNA"/>
</dbReference>
<dbReference type="PROSITE" id="PS01121">
    <property type="entry name" value="CASPASE_HIS"/>
    <property type="match status" value="1"/>
</dbReference>
<dbReference type="SUPFAM" id="SSF52129">
    <property type="entry name" value="Caspase-like"/>
    <property type="match status" value="1"/>
</dbReference>